<dbReference type="EMBL" id="JBHSBN010000074">
    <property type="protein sequence ID" value="MFC4110870.1"/>
    <property type="molecule type" value="Genomic_DNA"/>
</dbReference>
<sequence>HTQPALFAYEVALYHTLGLTPHYLAGHSIGEITAAHLTGTLSLADAAKLVTARATLMQNLPATGAMATIHATVEQVTPHLVGDTTIAAVNTNNHITITGTTEHVQATLTNIPAPSRLLQVSHAFHSAHLDPILDELTTVASTLHHQPATIPVISNLTGQTANHTPQYWAQQARGTVQWHDTLTYLADQGVTTFLEIGPHNTLTTLTRETLPHATALHTSHRTNGTNIDTVLAQTWANGHGNHPAQPTNHLPDAPTYPFQRQSYWLIDTPRATGTSRHPILTSAVVHAATGGTIHSGSVSAATHPWIGDHGVNGVALLPATALVEIAAAAGREQDCPTIAELVLESPLVLTGSGETGLQVAVEPAGPDGRRAFTVHSRPGADASWQRHASGVLAPAGAVPPPDPELAVWPPVAASAVPLDGRYAGLADDGYRYGPAFQGLTALWERDDTRFGAVSLPAGLSGAEAYLLHPALFDAALQVQLTTGTDSEPVRLPFTWSDVTVHQPGATTLRVRVRRRGDDAELTLADEQGRPVVTVRSLVSVPPAPGSLDRGTQESLFAVTWQSLTAPAVTVTPTVRVLGADHLGVAAALGTTPVADLAALAAAPLPRVVVVTPPSPAGPDPVAGVHAATAETLALIQQWTADDRFSDCRMVVATRGAVAVADDSVVEPAQAPVWGLIRAARLEYPDRFGLIDLDGAGLDKATAWVLDSDEPEIAVRDGQAYVPRLTELRDLPADESEPWNPAGTVLLTGASGALGGLVARRLADRGVSSLLLVSRGGRVAGDLVADLESAGVVVTVAACDVADRDQLAATLAGVPADRPLTAVVHAAGVLEDAAVAGLTPQALARVLRPKVDAAWNLHELTRDLDLAAFVLFSSTSGILGAAGQANYAAANVFLDALAQHRRAAGLPGLSLAWGLWDGPDGMAAQLGAADVQRLARTGMVALRPDDGLAMFDIAVQAGRPPVVVAAALRRRLLTESARAGQLPPLLSALAPTPARPQPAGPVDRIRSLSGEERGQAMTDLVREEAARVLAHATPDAIPADLAFTQLGFDSLTAVELRNRLNSALGVRLPATLLFDFPNAGAVAQHLTTLFDDAPAAAPDDDELRRVLASIPLDRLRASGLTDALMRLAVELPASPAAARTATDSSAIDEMDISALIELALDKD</sequence>
<feature type="domain" description="PKS/mFAS DH" evidence="7">
    <location>
        <begin position="277"/>
        <end position="548"/>
    </location>
</feature>
<gene>
    <name evidence="8" type="ORF">ACFOX0_33800</name>
</gene>
<dbReference type="Gene3D" id="3.40.50.720">
    <property type="entry name" value="NAD(P)-binding Rossmann-like Domain"/>
    <property type="match status" value="1"/>
</dbReference>
<proteinExistence type="predicted"/>
<dbReference type="Pfam" id="PF08659">
    <property type="entry name" value="KR"/>
    <property type="match status" value="1"/>
</dbReference>
<comment type="caution">
    <text evidence="8">The sequence shown here is derived from an EMBL/GenBank/DDBJ whole genome shotgun (WGS) entry which is preliminary data.</text>
</comment>
<dbReference type="PANTHER" id="PTHR43775:SF51">
    <property type="entry name" value="INACTIVE PHENOLPHTHIOCEROL SYNTHESIS POLYKETIDE SYNTHASE TYPE I PKS1-RELATED"/>
    <property type="match status" value="1"/>
</dbReference>
<keyword evidence="1" id="KW-0596">Phosphopantetheine</keyword>
<dbReference type="InterPro" id="IPR006162">
    <property type="entry name" value="Ppantetheine_attach_site"/>
</dbReference>
<dbReference type="CDD" id="cd08956">
    <property type="entry name" value="KR_3_FAS_SDR_x"/>
    <property type="match status" value="1"/>
</dbReference>
<dbReference type="Pfam" id="PF00550">
    <property type="entry name" value="PP-binding"/>
    <property type="match status" value="1"/>
</dbReference>
<feature type="active site" description="Proton acceptor; for dehydratase activity" evidence="5">
    <location>
        <position position="309"/>
    </location>
</feature>
<dbReference type="InterPro" id="IPR049551">
    <property type="entry name" value="PKS_DH_C"/>
</dbReference>
<dbReference type="InterPro" id="IPR055123">
    <property type="entry name" value="SpnB-like_Rossmann"/>
</dbReference>
<dbReference type="SMART" id="SM00827">
    <property type="entry name" value="PKS_AT"/>
    <property type="match status" value="1"/>
</dbReference>
<evidence type="ECO:0000256" key="3">
    <source>
        <dbReference type="ARBA" id="ARBA00022679"/>
    </source>
</evidence>
<evidence type="ECO:0000313" key="9">
    <source>
        <dbReference type="Proteomes" id="UP001595868"/>
    </source>
</evidence>
<dbReference type="PROSITE" id="PS52019">
    <property type="entry name" value="PKS_MFAS_DH"/>
    <property type="match status" value="1"/>
</dbReference>
<dbReference type="InterPro" id="IPR001227">
    <property type="entry name" value="Ac_transferase_dom_sf"/>
</dbReference>
<evidence type="ECO:0000259" key="6">
    <source>
        <dbReference type="PROSITE" id="PS50075"/>
    </source>
</evidence>
<dbReference type="PROSITE" id="PS00012">
    <property type="entry name" value="PHOSPHOPANTETHEINE"/>
    <property type="match status" value="1"/>
</dbReference>
<dbReference type="InterPro" id="IPR042104">
    <property type="entry name" value="PKS_dehydratase_sf"/>
</dbReference>
<dbReference type="SUPFAM" id="SSF55048">
    <property type="entry name" value="Probable ACP-binding domain of malonyl-CoA ACP transacylase"/>
    <property type="match status" value="1"/>
</dbReference>
<dbReference type="Pfam" id="PF21089">
    <property type="entry name" value="PKS_DH_N"/>
    <property type="match status" value="1"/>
</dbReference>
<dbReference type="SMART" id="SM00826">
    <property type="entry name" value="PKS_DH"/>
    <property type="match status" value="1"/>
</dbReference>
<dbReference type="InterPro" id="IPR049552">
    <property type="entry name" value="PKS_DH_N"/>
</dbReference>
<dbReference type="Pfam" id="PF14765">
    <property type="entry name" value="PS-DH"/>
    <property type="match status" value="1"/>
</dbReference>
<reference evidence="9" key="1">
    <citation type="journal article" date="2019" name="Int. J. Syst. Evol. Microbiol.">
        <title>The Global Catalogue of Microorganisms (GCM) 10K type strain sequencing project: providing services to taxonomists for standard genome sequencing and annotation.</title>
        <authorList>
            <consortium name="The Broad Institute Genomics Platform"/>
            <consortium name="The Broad Institute Genome Sequencing Center for Infectious Disease"/>
            <person name="Wu L."/>
            <person name="Ma J."/>
        </authorList>
    </citation>
    <scope>NUCLEOTIDE SEQUENCE [LARGE SCALE GENOMIC DNA]</scope>
    <source>
        <strain evidence="9">2902at01</strain>
    </source>
</reference>
<dbReference type="InterPro" id="IPR036291">
    <property type="entry name" value="NAD(P)-bd_dom_sf"/>
</dbReference>
<evidence type="ECO:0000256" key="1">
    <source>
        <dbReference type="ARBA" id="ARBA00022450"/>
    </source>
</evidence>
<dbReference type="InterPro" id="IPR057326">
    <property type="entry name" value="KR_dom"/>
</dbReference>
<feature type="active site" description="Proton donor; for dehydratase activity" evidence="5">
    <location>
        <position position="473"/>
    </location>
</feature>
<dbReference type="PROSITE" id="PS50075">
    <property type="entry name" value="CARRIER"/>
    <property type="match status" value="1"/>
</dbReference>
<dbReference type="InterPro" id="IPR014043">
    <property type="entry name" value="Acyl_transferase_dom"/>
</dbReference>
<dbReference type="SMART" id="SM00822">
    <property type="entry name" value="PKS_KR"/>
    <property type="match status" value="1"/>
</dbReference>
<dbReference type="SMART" id="SM00823">
    <property type="entry name" value="PKS_PP"/>
    <property type="match status" value="1"/>
</dbReference>
<keyword evidence="4" id="KW-0012">Acyltransferase</keyword>
<dbReference type="Pfam" id="PF00698">
    <property type="entry name" value="Acyl_transf_1"/>
    <property type="match status" value="1"/>
</dbReference>
<dbReference type="InterPro" id="IPR009081">
    <property type="entry name" value="PP-bd_ACP"/>
</dbReference>
<dbReference type="Proteomes" id="UP001595868">
    <property type="component" value="Unassembled WGS sequence"/>
</dbReference>
<keyword evidence="2" id="KW-0597">Phosphoprotein</keyword>
<evidence type="ECO:0000256" key="5">
    <source>
        <dbReference type="PROSITE-ProRule" id="PRU01363"/>
    </source>
</evidence>
<dbReference type="InterPro" id="IPR020807">
    <property type="entry name" value="PKS_DH"/>
</dbReference>
<dbReference type="RefSeq" id="WP_377553693.1">
    <property type="nucleotide sequence ID" value="NZ_JBHSBN010000074.1"/>
</dbReference>
<accession>A0ABV8KYM0</accession>
<evidence type="ECO:0000256" key="4">
    <source>
        <dbReference type="ARBA" id="ARBA00023315"/>
    </source>
</evidence>
<feature type="non-terminal residue" evidence="8">
    <location>
        <position position="1"/>
    </location>
</feature>
<organism evidence="8 9">
    <name type="scientific">Micromonospora zhanjiangensis</name>
    <dbReference type="NCBI Taxonomy" id="1522057"/>
    <lineage>
        <taxon>Bacteria</taxon>
        <taxon>Bacillati</taxon>
        <taxon>Actinomycetota</taxon>
        <taxon>Actinomycetes</taxon>
        <taxon>Micromonosporales</taxon>
        <taxon>Micromonosporaceae</taxon>
        <taxon>Micromonospora</taxon>
    </lineage>
</organism>
<dbReference type="SUPFAM" id="SSF52151">
    <property type="entry name" value="FabD/lysophospholipase-like"/>
    <property type="match status" value="1"/>
</dbReference>
<dbReference type="Gene3D" id="3.40.366.10">
    <property type="entry name" value="Malonyl-Coenzyme A Acyl Carrier Protein, domain 2"/>
    <property type="match status" value="1"/>
</dbReference>
<dbReference type="SUPFAM" id="SSF47336">
    <property type="entry name" value="ACP-like"/>
    <property type="match status" value="1"/>
</dbReference>
<dbReference type="InterPro" id="IPR013968">
    <property type="entry name" value="PKS_KR"/>
</dbReference>
<dbReference type="InterPro" id="IPR016036">
    <property type="entry name" value="Malonyl_transacylase_ACP-bd"/>
</dbReference>
<dbReference type="Gene3D" id="1.10.1200.10">
    <property type="entry name" value="ACP-like"/>
    <property type="match status" value="1"/>
</dbReference>
<evidence type="ECO:0000259" key="7">
    <source>
        <dbReference type="PROSITE" id="PS52019"/>
    </source>
</evidence>
<name>A0ABV8KYM0_9ACTN</name>
<dbReference type="InterPro" id="IPR016035">
    <property type="entry name" value="Acyl_Trfase/lysoPLipase"/>
</dbReference>
<dbReference type="InterPro" id="IPR050091">
    <property type="entry name" value="PKS_NRPS_Biosynth_Enz"/>
</dbReference>
<dbReference type="Gene3D" id="3.10.129.110">
    <property type="entry name" value="Polyketide synthase dehydratase"/>
    <property type="match status" value="1"/>
</dbReference>
<evidence type="ECO:0000256" key="2">
    <source>
        <dbReference type="ARBA" id="ARBA00022553"/>
    </source>
</evidence>
<dbReference type="InterPro" id="IPR020806">
    <property type="entry name" value="PKS_PP-bd"/>
</dbReference>
<dbReference type="PANTHER" id="PTHR43775">
    <property type="entry name" value="FATTY ACID SYNTHASE"/>
    <property type="match status" value="1"/>
</dbReference>
<keyword evidence="9" id="KW-1185">Reference proteome</keyword>
<feature type="region of interest" description="C-terminal hotdog fold" evidence="5">
    <location>
        <begin position="413"/>
        <end position="548"/>
    </location>
</feature>
<dbReference type="InterPro" id="IPR036736">
    <property type="entry name" value="ACP-like_sf"/>
</dbReference>
<dbReference type="SUPFAM" id="SSF51735">
    <property type="entry name" value="NAD(P)-binding Rossmann-fold domains"/>
    <property type="match status" value="2"/>
</dbReference>
<protein>
    <submittedName>
        <fullName evidence="8">SDR family NAD(P)-dependent oxidoreductase</fullName>
    </submittedName>
</protein>
<keyword evidence="3" id="KW-0808">Transferase</keyword>
<dbReference type="Gene3D" id="3.30.70.3290">
    <property type="match status" value="1"/>
</dbReference>
<dbReference type="SMART" id="SM01294">
    <property type="entry name" value="PKS_PP_betabranch"/>
    <property type="match status" value="1"/>
</dbReference>
<evidence type="ECO:0000313" key="8">
    <source>
        <dbReference type="EMBL" id="MFC4110870.1"/>
    </source>
</evidence>
<feature type="region of interest" description="N-terminal hotdog fold" evidence="5">
    <location>
        <begin position="277"/>
        <end position="399"/>
    </location>
</feature>
<dbReference type="InterPro" id="IPR049900">
    <property type="entry name" value="PKS_mFAS_DH"/>
</dbReference>
<feature type="domain" description="Carrier" evidence="6">
    <location>
        <begin position="1014"/>
        <end position="1089"/>
    </location>
</feature>
<dbReference type="Pfam" id="PF22953">
    <property type="entry name" value="SpnB_Rossmann"/>
    <property type="match status" value="1"/>
</dbReference>